<dbReference type="CDD" id="cd01449">
    <property type="entry name" value="TST_Repeat_2"/>
    <property type="match status" value="1"/>
</dbReference>
<proteinExistence type="predicted"/>
<keyword evidence="5" id="KW-1185">Reference proteome</keyword>
<evidence type="ECO:0000313" key="4">
    <source>
        <dbReference type="EMBL" id="KQB55280.1"/>
    </source>
</evidence>
<dbReference type="RefSeq" id="WP_055101349.1">
    <property type="nucleotide sequence ID" value="NZ_LLWH01000014.1"/>
</dbReference>
<dbReference type="InterPro" id="IPR001763">
    <property type="entry name" value="Rhodanese-like_dom"/>
</dbReference>
<evidence type="ECO:0000256" key="1">
    <source>
        <dbReference type="ARBA" id="ARBA00022679"/>
    </source>
</evidence>
<reference evidence="4 5" key="1">
    <citation type="submission" date="2015-10" db="EMBL/GenBank/DDBJ databases">
        <title>Pseudomonas helleri sp. nov. and Pseudomonas weihenstephanensis sp. nov., isolated from raw cows milk.</title>
        <authorList>
            <person name="Von Neubeck M."/>
            <person name="Huptas C."/>
            <person name="Wenning M."/>
            <person name="Scherer S."/>
        </authorList>
    </citation>
    <scope>NUCLEOTIDE SEQUENCE [LARGE SCALE GENOMIC DNA]</scope>
    <source>
        <strain evidence="4 5">BSTT44</strain>
    </source>
</reference>
<evidence type="ECO:0000256" key="2">
    <source>
        <dbReference type="ARBA" id="ARBA00022737"/>
    </source>
</evidence>
<accession>A0A0Q0XX11</accession>
<keyword evidence="2" id="KW-0677">Repeat</keyword>
<evidence type="ECO:0000313" key="5">
    <source>
        <dbReference type="Proteomes" id="UP000050342"/>
    </source>
</evidence>
<protein>
    <submittedName>
        <fullName evidence="4">3-mercaptopyruvate sulfurtransferase</fullName>
    </submittedName>
</protein>
<dbReference type="FunFam" id="3.40.250.10:FF:000035">
    <property type="entry name" value="Thiosulfate sulfurtransferase"/>
    <property type="match status" value="1"/>
</dbReference>
<dbReference type="Pfam" id="PF00581">
    <property type="entry name" value="Rhodanese"/>
    <property type="match status" value="2"/>
</dbReference>
<dbReference type="AlphaFoldDB" id="A0A0Q0XX11"/>
<dbReference type="STRING" id="1563157.AQS70_18975"/>
<dbReference type="Proteomes" id="UP000050342">
    <property type="component" value="Unassembled WGS sequence"/>
</dbReference>
<dbReference type="PANTHER" id="PTHR11364:SF27">
    <property type="entry name" value="SULFURTRANSFERASE"/>
    <property type="match status" value="1"/>
</dbReference>
<dbReference type="Gene3D" id="3.40.250.10">
    <property type="entry name" value="Rhodanese-like domain"/>
    <property type="match status" value="2"/>
</dbReference>
<dbReference type="InterPro" id="IPR045078">
    <property type="entry name" value="TST/MPST-like"/>
</dbReference>
<keyword evidence="4" id="KW-0670">Pyruvate</keyword>
<dbReference type="OrthoDB" id="9781034at2"/>
<evidence type="ECO:0000259" key="3">
    <source>
        <dbReference type="PROSITE" id="PS50206"/>
    </source>
</evidence>
<feature type="domain" description="Rhodanese" evidence="3">
    <location>
        <begin position="17"/>
        <end position="138"/>
    </location>
</feature>
<comment type="caution">
    <text evidence="4">The sequence shown here is derived from an EMBL/GenBank/DDBJ whole genome shotgun (WGS) entry which is preliminary data.</text>
</comment>
<dbReference type="SUPFAM" id="SSF52821">
    <property type="entry name" value="Rhodanese/Cell cycle control phosphatase"/>
    <property type="match status" value="2"/>
</dbReference>
<feature type="domain" description="Rhodanese" evidence="3">
    <location>
        <begin position="168"/>
        <end position="281"/>
    </location>
</feature>
<dbReference type="InterPro" id="IPR036873">
    <property type="entry name" value="Rhodanese-like_dom_sf"/>
</dbReference>
<dbReference type="PROSITE" id="PS50206">
    <property type="entry name" value="RHODANESE_3"/>
    <property type="match status" value="2"/>
</dbReference>
<gene>
    <name evidence="4" type="ORF">AQS70_18975</name>
</gene>
<dbReference type="EMBL" id="LLWH01000014">
    <property type="protein sequence ID" value="KQB55280.1"/>
    <property type="molecule type" value="Genomic_DNA"/>
</dbReference>
<dbReference type="CDD" id="cd01448">
    <property type="entry name" value="TST_Repeat_1"/>
    <property type="match status" value="1"/>
</dbReference>
<dbReference type="SMART" id="SM00450">
    <property type="entry name" value="RHOD"/>
    <property type="match status" value="2"/>
</dbReference>
<organism evidence="4 5">
    <name type="scientific">Pseudomonas endophytica</name>
    <dbReference type="NCBI Taxonomy" id="1563157"/>
    <lineage>
        <taxon>Bacteria</taxon>
        <taxon>Pseudomonadati</taxon>
        <taxon>Pseudomonadota</taxon>
        <taxon>Gammaproteobacteria</taxon>
        <taxon>Pseudomonadales</taxon>
        <taxon>Pseudomonadaceae</taxon>
        <taxon>Pseudomonas</taxon>
    </lineage>
</organism>
<dbReference type="PANTHER" id="PTHR11364">
    <property type="entry name" value="THIOSULFATE SULFERTANSFERASE"/>
    <property type="match status" value="1"/>
</dbReference>
<name>A0A0Q0XX11_9PSED</name>
<keyword evidence="1 4" id="KW-0808">Transferase</keyword>
<dbReference type="GO" id="GO:0004792">
    <property type="term" value="F:thiosulfate-cyanide sulfurtransferase activity"/>
    <property type="evidence" value="ECO:0007669"/>
    <property type="project" value="TreeGrafter"/>
</dbReference>
<sequence>MPIAQLISPHALNERQARPGLVILDCRFALEDPEYGRSSFAEGHIAGAQFADLEHDLSGPVTKGVTGRHPLPDAQILLKQLRAWGINPDSDVVLYDDGPGAFAARAWWLLAWLGKRDGVFILDGGLKAWHAAGFKLSTDQSMALPGTFTGQPDGQLLVSAEQLQARLGLPGLTLIDARAKPRFSGDVEPIDPIAGHIPGAQCAAFNENLDSTGRFLPAEQLKQRFAEQLAGRAPEELVAYCGSGVTACHNLFALGLAGYPLGKLYAGSWSEWINDPARGVATGE</sequence>